<evidence type="ECO:0000256" key="1">
    <source>
        <dbReference type="ARBA" id="ARBA00001947"/>
    </source>
</evidence>
<keyword evidence="4" id="KW-0479">Metal-binding</keyword>
<evidence type="ECO:0000256" key="2">
    <source>
        <dbReference type="ARBA" id="ARBA00006676"/>
    </source>
</evidence>
<dbReference type="GO" id="GO:0046872">
    <property type="term" value="F:metal ion binding"/>
    <property type="evidence" value="ECO:0007669"/>
    <property type="project" value="UniProtKB-KW"/>
</dbReference>
<evidence type="ECO:0000313" key="8">
    <source>
        <dbReference type="EMBL" id="TQM63437.1"/>
    </source>
</evidence>
<reference evidence="8 9" key="1">
    <citation type="submission" date="2019-06" db="EMBL/GenBank/DDBJ databases">
        <title>Sequencing the genomes of 1000 actinobacteria strains.</title>
        <authorList>
            <person name="Klenk H.-P."/>
        </authorList>
    </citation>
    <scope>NUCLEOTIDE SEQUENCE [LARGE SCALE GENOMIC DNA]</scope>
    <source>
        <strain evidence="8 9">DSM 18031</strain>
    </source>
</reference>
<evidence type="ECO:0000259" key="7">
    <source>
        <dbReference type="Pfam" id="PF00962"/>
    </source>
</evidence>
<keyword evidence="9" id="KW-1185">Reference proteome</keyword>
<dbReference type="GO" id="GO:0005829">
    <property type="term" value="C:cytosol"/>
    <property type="evidence" value="ECO:0007669"/>
    <property type="project" value="TreeGrafter"/>
</dbReference>
<dbReference type="InterPro" id="IPR032466">
    <property type="entry name" value="Metal_Hydrolase"/>
</dbReference>
<evidence type="ECO:0000256" key="3">
    <source>
        <dbReference type="ARBA" id="ARBA00012784"/>
    </source>
</evidence>
<dbReference type="AlphaFoldDB" id="A0A543HYL8"/>
<evidence type="ECO:0000256" key="4">
    <source>
        <dbReference type="ARBA" id="ARBA00022723"/>
    </source>
</evidence>
<protein>
    <recommendedName>
        <fullName evidence="3">adenosine deaminase</fullName>
        <ecNumber evidence="3">3.5.4.4</ecNumber>
    </recommendedName>
</protein>
<dbReference type="GO" id="GO:0006154">
    <property type="term" value="P:adenosine catabolic process"/>
    <property type="evidence" value="ECO:0007669"/>
    <property type="project" value="TreeGrafter"/>
</dbReference>
<dbReference type="PANTHER" id="PTHR11409:SF43">
    <property type="entry name" value="ADENOSINE DEAMINASE"/>
    <property type="match status" value="1"/>
</dbReference>
<dbReference type="SUPFAM" id="SSF51556">
    <property type="entry name" value="Metallo-dependent hydrolases"/>
    <property type="match status" value="1"/>
</dbReference>
<comment type="cofactor">
    <cofactor evidence="1">
        <name>Zn(2+)</name>
        <dbReference type="ChEBI" id="CHEBI:29105"/>
    </cofactor>
</comment>
<proteinExistence type="inferred from homology"/>
<dbReference type="PANTHER" id="PTHR11409">
    <property type="entry name" value="ADENOSINE DEAMINASE"/>
    <property type="match status" value="1"/>
</dbReference>
<dbReference type="EMBL" id="VFPN01000002">
    <property type="protein sequence ID" value="TQM63437.1"/>
    <property type="molecule type" value="Genomic_DNA"/>
</dbReference>
<dbReference type="InterPro" id="IPR001365">
    <property type="entry name" value="A_deaminase_dom"/>
</dbReference>
<dbReference type="RefSeq" id="WP_141917518.1">
    <property type="nucleotide sequence ID" value="NZ_BAAAYS010000011.1"/>
</dbReference>
<dbReference type="EC" id="3.5.4.4" evidence="3"/>
<evidence type="ECO:0000313" key="9">
    <source>
        <dbReference type="Proteomes" id="UP000318331"/>
    </source>
</evidence>
<organism evidence="8 9">
    <name type="scientific">Klugiella xanthotipulae</name>
    <dbReference type="NCBI Taxonomy" id="244735"/>
    <lineage>
        <taxon>Bacteria</taxon>
        <taxon>Bacillati</taxon>
        <taxon>Actinomycetota</taxon>
        <taxon>Actinomycetes</taxon>
        <taxon>Micrococcales</taxon>
        <taxon>Microbacteriaceae</taxon>
        <taxon>Klugiella</taxon>
    </lineage>
</organism>
<comment type="similarity">
    <text evidence="2">Belongs to the metallo-dependent hydrolases superfamily. Adenosine and AMP deaminases family.</text>
</comment>
<dbReference type="GO" id="GO:0046103">
    <property type="term" value="P:inosine biosynthetic process"/>
    <property type="evidence" value="ECO:0007669"/>
    <property type="project" value="TreeGrafter"/>
</dbReference>
<dbReference type="Gene3D" id="3.20.20.140">
    <property type="entry name" value="Metal-dependent hydrolases"/>
    <property type="match status" value="1"/>
</dbReference>
<feature type="domain" description="Adenosine deaminase" evidence="7">
    <location>
        <begin position="20"/>
        <end position="363"/>
    </location>
</feature>
<dbReference type="InterPro" id="IPR006330">
    <property type="entry name" value="Ado/ade_deaminase"/>
</dbReference>
<keyword evidence="5" id="KW-0378">Hydrolase</keyword>
<evidence type="ECO:0000256" key="6">
    <source>
        <dbReference type="ARBA" id="ARBA00022833"/>
    </source>
</evidence>
<dbReference type="GO" id="GO:0043103">
    <property type="term" value="P:hypoxanthine salvage"/>
    <property type="evidence" value="ECO:0007669"/>
    <property type="project" value="TreeGrafter"/>
</dbReference>
<keyword evidence="6" id="KW-0862">Zinc</keyword>
<sequence length="375" mass="40419">MSHETATHRLPSGVSAESLPKISLHDHLDGGLRPQTIIDLAAEIGLALPADTADALGEWFTTSANSGSLVDYLKTFDVTTGVMQTAASLTRVAREFVQDLAADGVIYGEIRWAPEQHLTKGLTLDETVEAVQAGLELGVEDAAATGHTIRVGQLVTAMRHADRSREIAELAVRHRENGVVGFDIAGAELGFLPAQHAEAFRYLAEQCFPTTVHAGEAAGLDSIRSALVDGHALRLGHGVRLAEDIEIDSQDDQNTYVVVGQLAQWVKDRGIALELSPSSNLQTGAIEAWGDDIADHPFDLLYQLGFNVTVNPDNRLMSGTTISRELALLSDAFAYDLDDLEQFQLNAVSAAFLSLEDRVDLALAIEEGFENLTRD</sequence>
<accession>A0A543HYL8</accession>
<evidence type="ECO:0000256" key="5">
    <source>
        <dbReference type="ARBA" id="ARBA00022801"/>
    </source>
</evidence>
<dbReference type="NCBIfam" id="NF006847">
    <property type="entry name" value="PRK09358.1-2"/>
    <property type="match status" value="1"/>
</dbReference>
<dbReference type="Proteomes" id="UP000318331">
    <property type="component" value="Unassembled WGS sequence"/>
</dbReference>
<dbReference type="Pfam" id="PF00962">
    <property type="entry name" value="A_deaminase"/>
    <property type="match status" value="1"/>
</dbReference>
<dbReference type="NCBIfam" id="TIGR01430">
    <property type="entry name" value="aden_deam"/>
    <property type="match status" value="1"/>
</dbReference>
<gene>
    <name evidence="8" type="ORF">FB466_1699</name>
</gene>
<dbReference type="OrthoDB" id="9779574at2"/>
<dbReference type="GO" id="GO:0004000">
    <property type="term" value="F:adenosine deaminase activity"/>
    <property type="evidence" value="ECO:0007669"/>
    <property type="project" value="TreeGrafter"/>
</dbReference>
<name>A0A543HYL8_9MICO</name>
<comment type="caution">
    <text evidence="8">The sequence shown here is derived from an EMBL/GenBank/DDBJ whole genome shotgun (WGS) entry which is preliminary data.</text>
</comment>